<keyword evidence="5" id="KW-0902">Two-component regulatory system</keyword>
<dbReference type="PANTHER" id="PTHR43065">
    <property type="entry name" value="SENSOR HISTIDINE KINASE"/>
    <property type="match status" value="1"/>
</dbReference>
<evidence type="ECO:0000256" key="1">
    <source>
        <dbReference type="ARBA" id="ARBA00000085"/>
    </source>
</evidence>
<name>A0A8J6XQM1_9CYAN</name>
<dbReference type="AlphaFoldDB" id="A0A8J6XQM1"/>
<gene>
    <name evidence="8" type="ORF">ICL16_38410</name>
</gene>
<evidence type="ECO:0000256" key="4">
    <source>
        <dbReference type="ARBA" id="ARBA00022777"/>
    </source>
</evidence>
<dbReference type="Gene3D" id="3.30.565.10">
    <property type="entry name" value="Histidine kinase-like ATPase, C-terminal domain"/>
    <property type="match status" value="1"/>
</dbReference>
<dbReference type="EC" id="2.7.13.3" evidence="2"/>
<dbReference type="InterPro" id="IPR003594">
    <property type="entry name" value="HATPase_dom"/>
</dbReference>
<keyword evidence="4" id="KW-0418">Kinase</keyword>
<comment type="caution">
    <text evidence="8">The sequence shown here is derived from an EMBL/GenBank/DDBJ whole genome shotgun (WGS) entry which is preliminary data.</text>
</comment>
<evidence type="ECO:0000256" key="5">
    <source>
        <dbReference type="ARBA" id="ARBA00023012"/>
    </source>
</evidence>
<evidence type="ECO:0000256" key="2">
    <source>
        <dbReference type="ARBA" id="ARBA00012438"/>
    </source>
</evidence>
<feature type="domain" description="Histidine kinase" evidence="7">
    <location>
        <begin position="82"/>
        <end position="336"/>
    </location>
</feature>
<dbReference type="InterPro" id="IPR036890">
    <property type="entry name" value="HATPase_C_sf"/>
</dbReference>
<feature type="coiled-coil region" evidence="6">
    <location>
        <begin position="32"/>
        <end position="73"/>
    </location>
</feature>
<keyword evidence="4" id="KW-0808">Transferase</keyword>
<keyword evidence="3" id="KW-0597">Phosphoprotein</keyword>
<dbReference type="Pfam" id="PF02518">
    <property type="entry name" value="HATPase_c"/>
    <property type="match status" value="1"/>
</dbReference>
<proteinExistence type="predicted"/>
<dbReference type="SUPFAM" id="SSF55874">
    <property type="entry name" value="ATPase domain of HSP90 chaperone/DNA topoisomerase II/histidine kinase"/>
    <property type="match status" value="1"/>
</dbReference>
<dbReference type="InterPro" id="IPR036097">
    <property type="entry name" value="HisK_dim/P_sf"/>
</dbReference>
<keyword evidence="9" id="KW-1185">Reference proteome</keyword>
<dbReference type="InterPro" id="IPR003661">
    <property type="entry name" value="HisK_dim/P_dom"/>
</dbReference>
<dbReference type="SMART" id="SM00387">
    <property type="entry name" value="HATPase_c"/>
    <property type="match status" value="1"/>
</dbReference>
<keyword evidence="6" id="KW-0175">Coiled coil</keyword>
<protein>
    <recommendedName>
        <fullName evidence="2">histidine kinase</fullName>
        <ecNumber evidence="2">2.7.13.3</ecNumber>
    </recommendedName>
</protein>
<dbReference type="Gene3D" id="1.10.287.130">
    <property type="match status" value="1"/>
</dbReference>
<evidence type="ECO:0000313" key="9">
    <source>
        <dbReference type="Proteomes" id="UP000629098"/>
    </source>
</evidence>
<accession>A0A8J6XQM1</accession>
<dbReference type="Proteomes" id="UP000629098">
    <property type="component" value="Unassembled WGS sequence"/>
</dbReference>
<evidence type="ECO:0000256" key="3">
    <source>
        <dbReference type="ARBA" id="ARBA00022553"/>
    </source>
</evidence>
<dbReference type="SUPFAM" id="SSF47384">
    <property type="entry name" value="Homodimeric domain of signal transducing histidine kinase"/>
    <property type="match status" value="1"/>
</dbReference>
<dbReference type="InterPro" id="IPR004358">
    <property type="entry name" value="Sig_transdc_His_kin-like_C"/>
</dbReference>
<dbReference type="CDD" id="cd00082">
    <property type="entry name" value="HisKA"/>
    <property type="match status" value="1"/>
</dbReference>
<dbReference type="RefSeq" id="WP_190836830.1">
    <property type="nucleotide sequence ID" value="NZ_CAWPPI010000118.1"/>
</dbReference>
<sequence>MISGYELLLVALSIITTLVWQKAQTRKQLIALQKEIQERLQAEAQLQLQKLELEQALSNLKQVQTKLIQNEKMLGLEQLVAGIAHGINNPLNFISGNLKYTNQYIQDLLKLIQVYHEKYPDSISIAKEIIQDADFDFVSKDLQNSISAMERGVERIQQLVLSLRNFSRLDEAEIKRVDIHQGIESTLMILLPRLKETMSRPEIVVLKEYGKLPLVTCYPSQLNQVFMHLLNNAIDALERQDSRENFSQPNPQIRISTELTDVDTVRILIADNGCGISDLVRERLFDPFFTTKPVGRTGLGLSISYQIVVQEHKGKLTYCSSPELGSEFAIEIPVHCAKVEQLPVVLSIGL</sequence>
<dbReference type="InterPro" id="IPR005467">
    <property type="entry name" value="His_kinase_dom"/>
</dbReference>
<dbReference type="EMBL" id="JACXAE010000118">
    <property type="protein sequence ID" value="MBD2777762.1"/>
    <property type="molecule type" value="Genomic_DNA"/>
</dbReference>
<evidence type="ECO:0000313" key="8">
    <source>
        <dbReference type="EMBL" id="MBD2777762.1"/>
    </source>
</evidence>
<comment type="catalytic activity">
    <reaction evidence="1">
        <text>ATP + protein L-histidine = ADP + protein N-phospho-L-histidine.</text>
        <dbReference type="EC" id="2.7.13.3"/>
    </reaction>
</comment>
<dbReference type="PROSITE" id="PS50109">
    <property type="entry name" value="HIS_KIN"/>
    <property type="match status" value="1"/>
</dbReference>
<organism evidence="8 9">
    <name type="scientific">Iningainema tapete BLCC-T55</name>
    <dbReference type="NCBI Taxonomy" id="2748662"/>
    <lineage>
        <taxon>Bacteria</taxon>
        <taxon>Bacillati</taxon>
        <taxon>Cyanobacteriota</taxon>
        <taxon>Cyanophyceae</taxon>
        <taxon>Nostocales</taxon>
        <taxon>Scytonemataceae</taxon>
        <taxon>Iningainema tapete</taxon>
    </lineage>
</organism>
<reference evidence="8" key="1">
    <citation type="submission" date="2020-09" db="EMBL/GenBank/DDBJ databases">
        <title>Iningainema tapete sp. nov. (Scytonemataceae, Cyanobacteria) from greenhouses in central Florida (USA) produces two types of nodularin with biosynthetic potential for microcystin-LR and anabaenopeptins.</title>
        <authorList>
            <person name="Berthold D.E."/>
            <person name="Lefler F.W."/>
            <person name="Huang I.-S."/>
            <person name="Abdulla H."/>
            <person name="Zimba P.V."/>
            <person name="Laughinghouse H.D. IV."/>
        </authorList>
    </citation>
    <scope>NUCLEOTIDE SEQUENCE</scope>
    <source>
        <strain evidence="8">BLCCT55</strain>
    </source>
</reference>
<evidence type="ECO:0000259" key="7">
    <source>
        <dbReference type="PROSITE" id="PS50109"/>
    </source>
</evidence>
<dbReference type="PRINTS" id="PR00344">
    <property type="entry name" value="BCTRLSENSOR"/>
</dbReference>
<dbReference type="PANTHER" id="PTHR43065:SF42">
    <property type="entry name" value="TWO-COMPONENT SENSOR PPRA"/>
    <property type="match status" value="1"/>
</dbReference>
<evidence type="ECO:0000256" key="6">
    <source>
        <dbReference type="SAM" id="Coils"/>
    </source>
</evidence>
<dbReference type="GO" id="GO:0000155">
    <property type="term" value="F:phosphorelay sensor kinase activity"/>
    <property type="evidence" value="ECO:0007669"/>
    <property type="project" value="InterPro"/>
</dbReference>